<dbReference type="PROSITE" id="PS51257">
    <property type="entry name" value="PROKAR_LIPOPROTEIN"/>
    <property type="match status" value="1"/>
</dbReference>
<dbReference type="SUPFAM" id="SSF50993">
    <property type="entry name" value="Peptidase/esterase 'gauge' domain"/>
    <property type="match status" value="1"/>
</dbReference>
<feature type="chain" id="PRO_5046128303" description="WD40 repeat domain-containing protein" evidence="1">
    <location>
        <begin position="31"/>
        <end position="387"/>
    </location>
</feature>
<keyword evidence="1" id="KW-0732">Signal</keyword>
<name>A0ABX0F2C8_9BACL</name>
<dbReference type="Proteomes" id="UP000800303">
    <property type="component" value="Unassembled WGS sequence"/>
</dbReference>
<keyword evidence="3" id="KW-1185">Reference proteome</keyword>
<gene>
    <name evidence="2" type="ORF">GYN08_07410</name>
</gene>
<evidence type="ECO:0000313" key="3">
    <source>
        <dbReference type="Proteomes" id="UP000800303"/>
    </source>
</evidence>
<organism evidence="2 3">
    <name type="scientific">Saccharibacillus alkalitolerans</name>
    <dbReference type="NCBI Taxonomy" id="2705290"/>
    <lineage>
        <taxon>Bacteria</taxon>
        <taxon>Bacillati</taxon>
        <taxon>Bacillota</taxon>
        <taxon>Bacilli</taxon>
        <taxon>Bacillales</taxon>
        <taxon>Paenibacillaceae</taxon>
        <taxon>Saccharibacillus</taxon>
    </lineage>
</organism>
<comment type="caution">
    <text evidence="2">The sequence shown here is derived from an EMBL/GenBank/DDBJ whole genome shotgun (WGS) entry which is preliminary data.</text>
</comment>
<dbReference type="EMBL" id="JAAFGS010000002">
    <property type="protein sequence ID" value="NGZ75141.1"/>
    <property type="molecule type" value="Genomic_DNA"/>
</dbReference>
<accession>A0ABX0F2C8</accession>
<dbReference type="Gene3D" id="2.120.10.30">
    <property type="entry name" value="TolB, C-terminal domain"/>
    <property type="match status" value="1"/>
</dbReference>
<evidence type="ECO:0000313" key="2">
    <source>
        <dbReference type="EMBL" id="NGZ75141.1"/>
    </source>
</evidence>
<feature type="signal peptide" evidence="1">
    <location>
        <begin position="1"/>
        <end position="30"/>
    </location>
</feature>
<sequence>MNNKKTVFLLAAVCVLSVLFSGCGSGMKTATIVMSDGTDEPGIGGRKFESFHIADIYRLPESFTRNERILGWSASGGVLAFARERDETGAAMINRIAFPYEQSDTLRRVKPDTTEGVLSPDGRFIAETPSSASRTSSALQIVSLANAQTTAIPTSAMPSPAFIQNFGWSDNGRYLVYLTVDPSGGGDARVGVYEVSSGKARVYRIDGSDEAVEGRTLLSADVSDDGRSVLLTAFKKSRNDDKEVLLGTVRGNAIEIVYTHSIESEHTEWIGSDQFLFLGTEGTLYQYDRRNGALAVLLEKVDSFALSQDESRIAYSLYDQETIYAGKMQGKNVLYNEPVYHGLLPELLTWSPDDSGNLLIYGSKLYASQSYAPGDTEGRQAFVIRFQ</sequence>
<evidence type="ECO:0008006" key="4">
    <source>
        <dbReference type="Google" id="ProtNLM"/>
    </source>
</evidence>
<dbReference type="InterPro" id="IPR011042">
    <property type="entry name" value="6-blade_b-propeller_TolB-like"/>
</dbReference>
<protein>
    <recommendedName>
        <fullName evidence="4">WD40 repeat domain-containing protein</fullName>
    </recommendedName>
</protein>
<evidence type="ECO:0000256" key="1">
    <source>
        <dbReference type="SAM" id="SignalP"/>
    </source>
</evidence>
<proteinExistence type="predicted"/>
<reference evidence="2 3" key="1">
    <citation type="submission" date="2020-01" db="EMBL/GenBank/DDBJ databases">
        <title>Polyphasic characterisation and genomic insights into a novel alkali tolerant bacterium VR-M41.</title>
        <authorList>
            <person name="Vemuluri V.R."/>
        </authorList>
    </citation>
    <scope>NUCLEOTIDE SEQUENCE [LARGE SCALE GENOMIC DNA]</scope>
    <source>
        <strain evidence="2 3">VR-M41</strain>
    </source>
</reference>
<dbReference type="RefSeq" id="WP_166273558.1">
    <property type="nucleotide sequence ID" value="NZ_JAAFGS010000002.1"/>
</dbReference>